<dbReference type="RefSeq" id="WP_192554462.1">
    <property type="nucleotide sequence ID" value="NZ_JACZZA010000001.1"/>
</dbReference>
<dbReference type="InterPro" id="IPR013656">
    <property type="entry name" value="PAS_4"/>
</dbReference>
<dbReference type="Pfam" id="PF02518">
    <property type="entry name" value="HATPase_c"/>
    <property type="match status" value="1"/>
</dbReference>
<evidence type="ECO:0000313" key="6">
    <source>
        <dbReference type="Proteomes" id="UP000651010"/>
    </source>
</evidence>
<dbReference type="EC" id="2.7.13.3" evidence="2"/>
<name>A0ABR9G6H0_9GAMM</name>
<feature type="domain" description="PAC" evidence="4">
    <location>
        <begin position="72"/>
        <end position="128"/>
    </location>
</feature>
<dbReference type="Gene3D" id="3.30.565.10">
    <property type="entry name" value="Histidine kinase-like ATPase, C-terminal domain"/>
    <property type="match status" value="1"/>
</dbReference>
<evidence type="ECO:0000259" key="4">
    <source>
        <dbReference type="PROSITE" id="PS50113"/>
    </source>
</evidence>
<comment type="catalytic activity">
    <reaction evidence="1">
        <text>ATP + protein L-histidine = ADP + protein N-phospho-L-histidine.</text>
        <dbReference type="EC" id="2.7.13.3"/>
    </reaction>
</comment>
<dbReference type="InterPro" id="IPR036097">
    <property type="entry name" value="HisK_dim/P_sf"/>
</dbReference>
<evidence type="ECO:0000256" key="1">
    <source>
        <dbReference type="ARBA" id="ARBA00000085"/>
    </source>
</evidence>
<dbReference type="InterPro" id="IPR036890">
    <property type="entry name" value="HATPase_C_sf"/>
</dbReference>
<dbReference type="EMBL" id="JACZZA010000001">
    <property type="protein sequence ID" value="MBE1159649.1"/>
    <property type="molecule type" value="Genomic_DNA"/>
</dbReference>
<dbReference type="InterPro" id="IPR003594">
    <property type="entry name" value="HATPase_dom"/>
</dbReference>
<sequence>MPDRHYLKQIVELSEDCVNEIGFDGRVKSINSFGRKLLHAESDDIIVGKVWSSLWPSPAQTAIEKAVSDAKQGFTTRLTEACPTFKGEQRIWRVTVAPLTGVLGEVEAVLAVSRDITESLNAEKALRLLNEALQHQLNDMREHRRESVQHGEDLEKRLELSLENQDALDAVNLELQSRLDLSTAAHQVAEMAAYQAQKGEAIGQLVAGLAHDFNNMLQACVSSLSAVIDKPEAMSERQKKFLKYALDAASHAGVIASRLLAFARIHPYKAAPLLLDEAIKDILPLIKHSVGATMTISLCDCSERLCIVADMHSIEQSFMNLCINARDACRGHGEIIISFGKHHVAKEDISVNKTEGDYAFVEVKDSGEGMSAATLSRMFEPFFTTKPPGKGTGLGMAQIYSTVRGAHGFVEVESEAGKGTSIRLMFPIVDAIECA</sequence>
<gene>
    <name evidence="5" type="ORF">IGX34_04570</name>
</gene>
<protein>
    <recommendedName>
        <fullName evidence="2">histidine kinase</fullName>
        <ecNumber evidence="2">2.7.13.3</ecNumber>
    </recommendedName>
</protein>
<dbReference type="SUPFAM" id="SSF55785">
    <property type="entry name" value="PYP-like sensor domain (PAS domain)"/>
    <property type="match status" value="1"/>
</dbReference>
<evidence type="ECO:0000259" key="3">
    <source>
        <dbReference type="PROSITE" id="PS50109"/>
    </source>
</evidence>
<dbReference type="SUPFAM" id="SSF55874">
    <property type="entry name" value="ATPase domain of HSP90 chaperone/DNA topoisomerase II/histidine kinase"/>
    <property type="match status" value="1"/>
</dbReference>
<dbReference type="PANTHER" id="PTHR43065:SF42">
    <property type="entry name" value="TWO-COMPONENT SENSOR PPRA"/>
    <property type="match status" value="1"/>
</dbReference>
<feature type="domain" description="Histidine kinase" evidence="3">
    <location>
        <begin position="208"/>
        <end position="430"/>
    </location>
</feature>
<dbReference type="NCBIfam" id="TIGR00229">
    <property type="entry name" value="sensory_box"/>
    <property type="match status" value="1"/>
</dbReference>
<dbReference type="PROSITE" id="PS50113">
    <property type="entry name" value="PAC"/>
    <property type="match status" value="1"/>
</dbReference>
<dbReference type="InterPro" id="IPR005467">
    <property type="entry name" value="His_kinase_dom"/>
</dbReference>
<dbReference type="InterPro" id="IPR035965">
    <property type="entry name" value="PAS-like_dom_sf"/>
</dbReference>
<dbReference type="Gene3D" id="1.10.287.130">
    <property type="match status" value="1"/>
</dbReference>
<dbReference type="Proteomes" id="UP000651010">
    <property type="component" value="Unassembled WGS sequence"/>
</dbReference>
<evidence type="ECO:0000256" key="2">
    <source>
        <dbReference type="ARBA" id="ARBA00012438"/>
    </source>
</evidence>
<dbReference type="InterPro" id="IPR004358">
    <property type="entry name" value="Sig_transdc_His_kin-like_C"/>
</dbReference>
<dbReference type="InterPro" id="IPR000014">
    <property type="entry name" value="PAS"/>
</dbReference>
<dbReference type="Pfam" id="PF08448">
    <property type="entry name" value="PAS_4"/>
    <property type="match status" value="1"/>
</dbReference>
<dbReference type="PANTHER" id="PTHR43065">
    <property type="entry name" value="SENSOR HISTIDINE KINASE"/>
    <property type="match status" value="1"/>
</dbReference>
<dbReference type="PROSITE" id="PS50109">
    <property type="entry name" value="HIS_KIN"/>
    <property type="match status" value="1"/>
</dbReference>
<keyword evidence="6" id="KW-1185">Reference proteome</keyword>
<dbReference type="InterPro" id="IPR000700">
    <property type="entry name" value="PAS-assoc_C"/>
</dbReference>
<dbReference type="SMART" id="SM00387">
    <property type="entry name" value="HATPase_c"/>
    <property type="match status" value="1"/>
</dbReference>
<reference evidence="5 6" key="1">
    <citation type="submission" date="2020-09" db="EMBL/GenBank/DDBJ databases">
        <title>Dyella sp. 7MK23 isolated from forest soil.</title>
        <authorList>
            <person name="Fu J."/>
        </authorList>
    </citation>
    <scope>NUCLEOTIDE SEQUENCE [LARGE SCALE GENOMIC DNA]</scope>
    <source>
        <strain evidence="5 6">7MK23</strain>
    </source>
</reference>
<dbReference type="PRINTS" id="PR00344">
    <property type="entry name" value="BCTRLSENSOR"/>
</dbReference>
<evidence type="ECO:0000313" key="5">
    <source>
        <dbReference type="EMBL" id="MBE1159649.1"/>
    </source>
</evidence>
<accession>A0ABR9G6H0</accession>
<dbReference type="SUPFAM" id="SSF47384">
    <property type="entry name" value="Homodimeric domain of signal transducing histidine kinase"/>
    <property type="match status" value="1"/>
</dbReference>
<comment type="caution">
    <text evidence="5">The sequence shown here is derived from an EMBL/GenBank/DDBJ whole genome shotgun (WGS) entry which is preliminary data.</text>
</comment>
<proteinExistence type="predicted"/>
<organism evidence="5 6">
    <name type="scientific">Dyella acidiphila</name>
    <dbReference type="NCBI Taxonomy" id="2775866"/>
    <lineage>
        <taxon>Bacteria</taxon>
        <taxon>Pseudomonadati</taxon>
        <taxon>Pseudomonadota</taxon>
        <taxon>Gammaproteobacteria</taxon>
        <taxon>Lysobacterales</taxon>
        <taxon>Rhodanobacteraceae</taxon>
        <taxon>Dyella</taxon>
    </lineage>
</organism>
<dbReference type="Gene3D" id="3.30.450.20">
    <property type="entry name" value="PAS domain"/>
    <property type="match status" value="1"/>
</dbReference>